<protein>
    <submittedName>
        <fullName evidence="1">Unannotated protein</fullName>
    </submittedName>
</protein>
<dbReference type="SUPFAM" id="SSF49503">
    <property type="entry name" value="Cupredoxins"/>
    <property type="match status" value="1"/>
</dbReference>
<sequence length="504" mass="54604">MLKTRNRRSALVLPLLLVAFAAALPSAASAQTGSTPPKVVKPALPAGTITKTYKVALSIKPGQNLNLYEYIKADQRPSEPGWIVGFTPNLKLADGSTPPVDQIHLHHLVMLINSDIVVASGEEKTQVTLPTGFGYRYRPTDRLMLNHMIHNLTASPEEVVFEYTVNFLPDTAPAAASIMGVQTQFVDVEGGKAYPVFDVKRNAGVNGRYTYPEQAPATLMKRNTVRIQHAGTLVATAGHLHPGGLYTDLYVTRGDKTVKIFRSNAYYYGAAKMLSWNVSMGSTSPDWRVAVKRGDVLSVQVTYDTSKAAWYESMGISPVALSNSPSGGVDPFIPAEFASLDQKEVLTHGELKENRDFGGRKTRGYADARKLADGPTLAQVKVKNFLYQQGDLTMPGKKGLPPVVAPGKSITFVNQDPGTMIFHTVTPCKAPCDRSSGISYPLADAAQVDSGELGFGPAGITAAANRSTWATPTYLKTGTYTYFCRIHPFMRGAFRVKAAKSTKR</sequence>
<reference evidence="1" key="1">
    <citation type="submission" date="2020-05" db="EMBL/GenBank/DDBJ databases">
        <authorList>
            <person name="Chiriac C."/>
            <person name="Salcher M."/>
            <person name="Ghai R."/>
            <person name="Kavagutti S V."/>
        </authorList>
    </citation>
    <scope>NUCLEOTIDE SEQUENCE</scope>
</reference>
<dbReference type="EMBL" id="CAESAO010000089">
    <property type="protein sequence ID" value="CAB4345057.1"/>
    <property type="molecule type" value="Genomic_DNA"/>
</dbReference>
<evidence type="ECO:0000313" key="1">
    <source>
        <dbReference type="EMBL" id="CAB4345057.1"/>
    </source>
</evidence>
<dbReference type="Gene3D" id="2.60.40.420">
    <property type="entry name" value="Cupredoxins - blue copper proteins"/>
    <property type="match status" value="1"/>
</dbReference>
<organism evidence="1">
    <name type="scientific">freshwater metagenome</name>
    <dbReference type="NCBI Taxonomy" id="449393"/>
    <lineage>
        <taxon>unclassified sequences</taxon>
        <taxon>metagenomes</taxon>
        <taxon>ecological metagenomes</taxon>
    </lineage>
</organism>
<dbReference type="AlphaFoldDB" id="A0A6J5ZW54"/>
<dbReference type="InterPro" id="IPR008972">
    <property type="entry name" value="Cupredoxin"/>
</dbReference>
<accession>A0A6J5ZW54</accession>
<proteinExistence type="predicted"/>
<gene>
    <name evidence="1" type="ORF">UFOPK3522_01032</name>
</gene>
<name>A0A6J5ZW54_9ZZZZ</name>